<comment type="caution">
    <text evidence="2">The sequence shown here is derived from an EMBL/GenBank/DDBJ whole genome shotgun (WGS) entry which is preliminary data.</text>
</comment>
<dbReference type="InterPro" id="IPR050706">
    <property type="entry name" value="Cyclic-di-GMP_PDE-like"/>
</dbReference>
<dbReference type="Gene3D" id="3.20.20.450">
    <property type="entry name" value="EAL domain"/>
    <property type="match status" value="1"/>
</dbReference>
<dbReference type="GO" id="GO:0071111">
    <property type="term" value="F:cyclic-guanylate-specific phosphodiesterase activity"/>
    <property type="evidence" value="ECO:0007669"/>
    <property type="project" value="UniProtKB-EC"/>
</dbReference>
<evidence type="ECO:0000313" key="2">
    <source>
        <dbReference type="EMBL" id="MPM83713.1"/>
    </source>
</evidence>
<dbReference type="PANTHER" id="PTHR33121:SF70">
    <property type="entry name" value="SIGNALING PROTEIN YKOW"/>
    <property type="match status" value="1"/>
</dbReference>
<dbReference type="CDD" id="cd01948">
    <property type="entry name" value="EAL"/>
    <property type="match status" value="1"/>
</dbReference>
<dbReference type="EMBL" id="VSSQ01032449">
    <property type="protein sequence ID" value="MPM83713.1"/>
    <property type="molecule type" value="Genomic_DNA"/>
</dbReference>
<dbReference type="PROSITE" id="PS50883">
    <property type="entry name" value="EAL"/>
    <property type="match status" value="1"/>
</dbReference>
<reference evidence="2" key="1">
    <citation type="submission" date="2019-08" db="EMBL/GenBank/DDBJ databases">
        <authorList>
            <person name="Kucharzyk K."/>
            <person name="Murdoch R.W."/>
            <person name="Higgins S."/>
            <person name="Loffler F."/>
        </authorList>
    </citation>
    <scope>NUCLEOTIDE SEQUENCE</scope>
</reference>
<proteinExistence type="predicted"/>
<accession>A0A645D3M4</accession>
<feature type="domain" description="EAL" evidence="1">
    <location>
        <begin position="1"/>
        <end position="108"/>
    </location>
</feature>
<dbReference type="InterPro" id="IPR001633">
    <property type="entry name" value="EAL_dom"/>
</dbReference>
<keyword evidence="2" id="KW-0378">Hydrolase</keyword>
<gene>
    <name evidence="2" type="primary">pdeC_2</name>
    <name evidence="2" type="ORF">SDC9_130782</name>
</gene>
<organism evidence="2">
    <name type="scientific">bioreactor metagenome</name>
    <dbReference type="NCBI Taxonomy" id="1076179"/>
    <lineage>
        <taxon>unclassified sequences</taxon>
        <taxon>metagenomes</taxon>
        <taxon>ecological metagenomes</taxon>
    </lineage>
</organism>
<dbReference type="SMART" id="SM00052">
    <property type="entry name" value="EAL"/>
    <property type="match status" value="1"/>
</dbReference>
<protein>
    <submittedName>
        <fullName evidence="2">Putative cyclic di-GMP phosphodiesterase PdeC</fullName>
        <ecNumber evidence="2">3.1.4.52</ecNumber>
    </submittedName>
</protein>
<evidence type="ECO:0000259" key="1">
    <source>
        <dbReference type="PROSITE" id="PS50883"/>
    </source>
</evidence>
<name>A0A645D3M4_9ZZZZ</name>
<dbReference type="AlphaFoldDB" id="A0A645D3M4"/>
<sequence>MRTAGLHIAIDDFGTGYSSLAREKELNVDSMKIDKYFIDQLLEPDQTHVITSDIISMAHKLGQTTTAEGVETESQLNYLREHQCDRVQGYFISRPMDEDAALEYLKKQ</sequence>
<dbReference type="PANTHER" id="PTHR33121">
    <property type="entry name" value="CYCLIC DI-GMP PHOSPHODIESTERASE PDEF"/>
    <property type="match status" value="1"/>
</dbReference>
<dbReference type="InterPro" id="IPR035919">
    <property type="entry name" value="EAL_sf"/>
</dbReference>
<dbReference type="Pfam" id="PF00563">
    <property type="entry name" value="EAL"/>
    <property type="match status" value="1"/>
</dbReference>
<dbReference type="SUPFAM" id="SSF141868">
    <property type="entry name" value="EAL domain-like"/>
    <property type="match status" value="1"/>
</dbReference>
<dbReference type="EC" id="3.1.4.52" evidence="2"/>